<dbReference type="Pfam" id="PF07542">
    <property type="entry name" value="ATP12"/>
    <property type="match status" value="1"/>
</dbReference>
<evidence type="ECO:0000256" key="2">
    <source>
        <dbReference type="ARBA" id="ARBA00022946"/>
    </source>
</evidence>
<dbReference type="STRING" id="1907666.DSM25559_3233"/>
<evidence type="ECO:0000256" key="3">
    <source>
        <dbReference type="ARBA" id="ARBA00023186"/>
    </source>
</evidence>
<gene>
    <name evidence="5" type="ORF">DSM25559_3233</name>
</gene>
<name>A0A1R3U0G9_9HYPH</name>
<dbReference type="Gene3D" id="1.10.3580.10">
    <property type="entry name" value="ATP12 ATPase"/>
    <property type="match status" value="1"/>
</dbReference>
<dbReference type="AlphaFoldDB" id="A0A1R3U0G9"/>
<dbReference type="Proteomes" id="UP000187891">
    <property type="component" value="Unassembled WGS sequence"/>
</dbReference>
<dbReference type="InterPro" id="IPR042272">
    <property type="entry name" value="ATP12_ATP_synth-F1-assembly_N"/>
</dbReference>
<dbReference type="PANTHER" id="PTHR21013">
    <property type="entry name" value="ATP SYNTHASE MITOCHONDRIAL F1 COMPLEX ASSEMBLY FACTOR 2/ATP12 PROTEIN, MITOCHONDRIAL PRECURSOR"/>
    <property type="match status" value="1"/>
</dbReference>
<keyword evidence="3" id="KW-0143">Chaperone</keyword>
<feature type="region of interest" description="Disordered" evidence="4">
    <location>
        <begin position="1"/>
        <end position="20"/>
    </location>
</feature>
<dbReference type="RefSeq" id="WP_077121068.1">
    <property type="nucleotide sequence ID" value="NZ_CP133551.1"/>
</dbReference>
<dbReference type="Gene3D" id="3.30.2180.10">
    <property type="entry name" value="ATP12-like"/>
    <property type="match status" value="1"/>
</dbReference>
<sequence length="265" mass="29659">MRDLLNDLTEGLSHPDPIRRSQIQMQKPLPKRFYKDVTVGETEEGSFNILLDGKPLRTPAKSPLTVPTRALAQLLRDEWDAQTEVIDPTLMPVSRHINTAIDGIAADTQAVFEDILRFSSTDLLCYRAGEPEAFVARQSEHWDPIIDWATYSLGARFILVEGVMHQEQPREAIAAFAVTLRKYDTAIELAALHTMTTLTGSAILALALAEGERSLEEVWALAHLDEDWTAEQWGEDEDAQIRRAKRLVEMRAATDVLTAARADKA</sequence>
<evidence type="ECO:0000313" key="6">
    <source>
        <dbReference type="Proteomes" id="UP000187891"/>
    </source>
</evidence>
<organism evidence="5 6">
    <name type="scientific">Agrobacterium rosae</name>
    <dbReference type="NCBI Taxonomy" id="1972867"/>
    <lineage>
        <taxon>Bacteria</taxon>
        <taxon>Pseudomonadati</taxon>
        <taxon>Pseudomonadota</taxon>
        <taxon>Alphaproteobacteria</taxon>
        <taxon>Hyphomicrobiales</taxon>
        <taxon>Rhizobiaceae</taxon>
        <taxon>Rhizobium/Agrobacterium group</taxon>
        <taxon>Agrobacterium</taxon>
    </lineage>
</organism>
<protein>
    <submittedName>
        <fullName evidence="5">ATP12 chaperone protein</fullName>
    </submittedName>
</protein>
<dbReference type="InterPro" id="IPR011419">
    <property type="entry name" value="ATP12_ATP_synth-F1-assembly"/>
</dbReference>
<proteinExistence type="inferred from homology"/>
<keyword evidence="2" id="KW-0809">Transit peptide</keyword>
<dbReference type="InterPro" id="IPR023335">
    <property type="entry name" value="ATP12_ortho_dom_sf"/>
</dbReference>
<evidence type="ECO:0000256" key="1">
    <source>
        <dbReference type="ARBA" id="ARBA00008231"/>
    </source>
</evidence>
<dbReference type="EMBL" id="FMUE01000007">
    <property type="protein sequence ID" value="SCX28602.1"/>
    <property type="molecule type" value="Genomic_DNA"/>
</dbReference>
<evidence type="ECO:0000256" key="4">
    <source>
        <dbReference type="SAM" id="MobiDB-lite"/>
    </source>
</evidence>
<reference evidence="6" key="1">
    <citation type="submission" date="2016-10" db="EMBL/GenBank/DDBJ databases">
        <authorList>
            <person name="Wibberg D."/>
        </authorList>
    </citation>
    <scope>NUCLEOTIDE SEQUENCE [LARGE SCALE GENOMIC DNA]</scope>
</reference>
<evidence type="ECO:0000313" key="5">
    <source>
        <dbReference type="EMBL" id="SCX28602.1"/>
    </source>
</evidence>
<comment type="similarity">
    <text evidence="1">Belongs to the ATP12 family.</text>
</comment>
<dbReference type="PANTHER" id="PTHR21013:SF10">
    <property type="entry name" value="ATP SYNTHASE MITOCHONDRIAL F1 COMPLEX ASSEMBLY FACTOR 2"/>
    <property type="match status" value="1"/>
</dbReference>
<dbReference type="GO" id="GO:0043461">
    <property type="term" value="P:proton-transporting ATP synthase complex assembly"/>
    <property type="evidence" value="ECO:0007669"/>
    <property type="project" value="InterPro"/>
</dbReference>
<accession>A0A1R3U0G9</accession>
<dbReference type="SUPFAM" id="SSF160909">
    <property type="entry name" value="ATP12-like"/>
    <property type="match status" value="1"/>
</dbReference>